<keyword evidence="1" id="KW-1133">Transmembrane helix</keyword>
<evidence type="ECO:0000313" key="4">
    <source>
        <dbReference type="Proteomes" id="UP001457282"/>
    </source>
</evidence>
<evidence type="ECO:0000313" key="3">
    <source>
        <dbReference type="EMBL" id="KAK9914040.1"/>
    </source>
</evidence>
<name>A0AAW1W1F7_RUBAR</name>
<reference evidence="3 4" key="1">
    <citation type="journal article" date="2023" name="G3 (Bethesda)">
        <title>A chromosome-length genome assembly and annotation of blackberry (Rubus argutus, cv. 'Hillquist').</title>
        <authorList>
            <person name="Bruna T."/>
            <person name="Aryal R."/>
            <person name="Dudchenko O."/>
            <person name="Sargent D.J."/>
            <person name="Mead D."/>
            <person name="Buti M."/>
            <person name="Cavallini A."/>
            <person name="Hytonen T."/>
            <person name="Andres J."/>
            <person name="Pham M."/>
            <person name="Weisz D."/>
            <person name="Mascagni F."/>
            <person name="Usai G."/>
            <person name="Natali L."/>
            <person name="Bassil N."/>
            <person name="Fernandez G.E."/>
            <person name="Lomsadze A."/>
            <person name="Armour M."/>
            <person name="Olukolu B."/>
            <person name="Poorten T."/>
            <person name="Britton C."/>
            <person name="Davik J."/>
            <person name="Ashrafi H."/>
            <person name="Aiden E.L."/>
            <person name="Borodovsky M."/>
            <person name="Worthington M."/>
        </authorList>
    </citation>
    <scope>NUCLEOTIDE SEQUENCE [LARGE SCALE GENOMIC DNA]</scope>
    <source>
        <strain evidence="3">PI 553951</strain>
    </source>
</reference>
<protein>
    <recommendedName>
        <fullName evidence="2">DUF7610 domain-containing protein</fullName>
    </recommendedName>
</protein>
<dbReference type="AlphaFoldDB" id="A0AAW1W1F7"/>
<feature type="domain" description="DUF7610" evidence="2">
    <location>
        <begin position="9"/>
        <end position="82"/>
    </location>
</feature>
<keyword evidence="1" id="KW-0472">Membrane</keyword>
<proteinExistence type="predicted"/>
<sequence>MKKKRCSILPKKLRELDLLVNNASLQPKNPGFQLIMEDIEQRLSFVKNLLSAEIASHPEKQHHLENMSQRVGELEAAYRDWGTGSVTTTSTLDHVDNVHDDNDDDRASKCSCLQDEENVSDDLESTLGQDKEGVCDDLMKAMPVTVFNNLLFEENVSDDVVSYNNGSMVEDGKEVRVDDVDLKKKGLGFGKLCGAVASGVVIGMVSMCLMMMESSEYDGYGGHGNFLTPT</sequence>
<gene>
    <name evidence="3" type="ORF">M0R45_037838</name>
</gene>
<comment type="caution">
    <text evidence="3">The sequence shown here is derived from an EMBL/GenBank/DDBJ whole genome shotgun (WGS) entry which is preliminary data.</text>
</comment>
<evidence type="ECO:0000259" key="2">
    <source>
        <dbReference type="Pfam" id="PF24583"/>
    </source>
</evidence>
<feature type="transmembrane region" description="Helical" evidence="1">
    <location>
        <begin position="192"/>
        <end position="212"/>
    </location>
</feature>
<accession>A0AAW1W1F7</accession>
<dbReference type="EMBL" id="JBEDUW010000007">
    <property type="protein sequence ID" value="KAK9914040.1"/>
    <property type="molecule type" value="Genomic_DNA"/>
</dbReference>
<dbReference type="Proteomes" id="UP001457282">
    <property type="component" value="Unassembled WGS sequence"/>
</dbReference>
<organism evidence="3 4">
    <name type="scientific">Rubus argutus</name>
    <name type="common">Southern blackberry</name>
    <dbReference type="NCBI Taxonomy" id="59490"/>
    <lineage>
        <taxon>Eukaryota</taxon>
        <taxon>Viridiplantae</taxon>
        <taxon>Streptophyta</taxon>
        <taxon>Embryophyta</taxon>
        <taxon>Tracheophyta</taxon>
        <taxon>Spermatophyta</taxon>
        <taxon>Magnoliopsida</taxon>
        <taxon>eudicotyledons</taxon>
        <taxon>Gunneridae</taxon>
        <taxon>Pentapetalae</taxon>
        <taxon>rosids</taxon>
        <taxon>fabids</taxon>
        <taxon>Rosales</taxon>
        <taxon>Rosaceae</taxon>
        <taxon>Rosoideae</taxon>
        <taxon>Rosoideae incertae sedis</taxon>
        <taxon>Rubus</taxon>
    </lineage>
</organism>
<dbReference type="InterPro" id="IPR056029">
    <property type="entry name" value="DUF7610"/>
</dbReference>
<evidence type="ECO:0000256" key="1">
    <source>
        <dbReference type="SAM" id="Phobius"/>
    </source>
</evidence>
<keyword evidence="4" id="KW-1185">Reference proteome</keyword>
<dbReference type="Pfam" id="PF24583">
    <property type="entry name" value="DUF7610"/>
    <property type="match status" value="1"/>
</dbReference>
<keyword evidence="1" id="KW-0812">Transmembrane</keyword>